<dbReference type="RefSeq" id="WP_188546897.1">
    <property type="nucleotide sequence ID" value="NZ_BMCU01000005.1"/>
</dbReference>
<accession>A0A917LHM5</accession>
<keyword evidence="5" id="KW-0408">Iron</keyword>
<comment type="caution">
    <text evidence="8">The sequence shown here is derived from an EMBL/GenBank/DDBJ whole genome shotgun (WGS) entry which is preliminary data.</text>
</comment>
<evidence type="ECO:0000256" key="6">
    <source>
        <dbReference type="ARBA" id="ARBA00023014"/>
    </source>
</evidence>
<evidence type="ECO:0000256" key="4">
    <source>
        <dbReference type="ARBA" id="ARBA00022982"/>
    </source>
</evidence>
<evidence type="ECO:0000313" key="8">
    <source>
        <dbReference type="EMBL" id="GGG24130.1"/>
    </source>
</evidence>
<organism evidence="8 9">
    <name type="scientific">Rhodococcoides trifolii</name>
    <dbReference type="NCBI Taxonomy" id="908250"/>
    <lineage>
        <taxon>Bacteria</taxon>
        <taxon>Bacillati</taxon>
        <taxon>Actinomycetota</taxon>
        <taxon>Actinomycetes</taxon>
        <taxon>Mycobacteriales</taxon>
        <taxon>Nocardiaceae</taxon>
        <taxon>Rhodococcoides</taxon>
    </lineage>
</organism>
<comment type="cofactor">
    <cofactor evidence="1">
        <name>[3Fe-4S] cluster</name>
        <dbReference type="ChEBI" id="CHEBI:21137"/>
    </cofactor>
</comment>
<dbReference type="GO" id="GO:0046872">
    <property type="term" value="F:metal ion binding"/>
    <property type="evidence" value="ECO:0007669"/>
    <property type="project" value="UniProtKB-KW"/>
</dbReference>
<evidence type="ECO:0000256" key="2">
    <source>
        <dbReference type="ARBA" id="ARBA00022448"/>
    </source>
</evidence>
<name>A0A917LHM5_9NOCA</name>
<evidence type="ECO:0000256" key="1">
    <source>
        <dbReference type="ARBA" id="ARBA00001927"/>
    </source>
</evidence>
<gene>
    <name evidence="8" type="ORF">GCM10007304_42460</name>
</gene>
<proteinExistence type="predicted"/>
<sequence length="71" mass="7441">MTWKIEISDACIGSGMCAAIEPDEFELESGYARATSGSVEPRESYLDAADSCPVSAITVIDAQTGAELGPR</sequence>
<protein>
    <submittedName>
        <fullName evidence="8">Ferredoxin</fullName>
    </submittedName>
</protein>
<keyword evidence="9" id="KW-1185">Reference proteome</keyword>
<keyword evidence="4" id="KW-0249">Electron transport</keyword>
<dbReference type="Proteomes" id="UP000654257">
    <property type="component" value="Unassembled WGS sequence"/>
</dbReference>
<reference evidence="8" key="1">
    <citation type="journal article" date="2014" name="Int. J. Syst. Evol. Microbiol.">
        <title>Complete genome sequence of Corynebacterium casei LMG S-19264T (=DSM 44701T), isolated from a smear-ripened cheese.</title>
        <authorList>
            <consortium name="US DOE Joint Genome Institute (JGI-PGF)"/>
            <person name="Walter F."/>
            <person name="Albersmeier A."/>
            <person name="Kalinowski J."/>
            <person name="Ruckert C."/>
        </authorList>
    </citation>
    <scope>NUCLEOTIDE SEQUENCE</scope>
    <source>
        <strain evidence="8">CCM 7905</strain>
    </source>
</reference>
<dbReference type="PANTHER" id="PTHR36923">
    <property type="entry name" value="FERREDOXIN"/>
    <property type="match status" value="1"/>
</dbReference>
<dbReference type="GO" id="GO:0051538">
    <property type="term" value="F:3 iron, 4 sulfur cluster binding"/>
    <property type="evidence" value="ECO:0007669"/>
    <property type="project" value="UniProtKB-KW"/>
</dbReference>
<evidence type="ECO:0000256" key="3">
    <source>
        <dbReference type="ARBA" id="ARBA00022723"/>
    </source>
</evidence>
<dbReference type="EMBL" id="BMCU01000005">
    <property type="protein sequence ID" value="GGG24130.1"/>
    <property type="molecule type" value="Genomic_DNA"/>
</dbReference>
<keyword evidence="7" id="KW-0003">3Fe-4S</keyword>
<dbReference type="SUPFAM" id="SSF54862">
    <property type="entry name" value="4Fe-4S ferredoxins"/>
    <property type="match status" value="1"/>
</dbReference>
<dbReference type="AlphaFoldDB" id="A0A917LHM5"/>
<evidence type="ECO:0000256" key="7">
    <source>
        <dbReference type="ARBA" id="ARBA00023291"/>
    </source>
</evidence>
<reference evidence="8" key="2">
    <citation type="submission" date="2020-09" db="EMBL/GenBank/DDBJ databases">
        <authorList>
            <person name="Sun Q."/>
            <person name="Sedlacek I."/>
        </authorList>
    </citation>
    <scope>NUCLEOTIDE SEQUENCE</scope>
    <source>
        <strain evidence="8">CCM 7905</strain>
    </source>
</reference>
<dbReference type="PANTHER" id="PTHR36923:SF3">
    <property type="entry name" value="FERREDOXIN"/>
    <property type="match status" value="1"/>
</dbReference>
<evidence type="ECO:0000256" key="5">
    <source>
        <dbReference type="ARBA" id="ARBA00023004"/>
    </source>
</evidence>
<keyword evidence="6" id="KW-0411">Iron-sulfur</keyword>
<evidence type="ECO:0000313" key="9">
    <source>
        <dbReference type="Proteomes" id="UP000654257"/>
    </source>
</evidence>
<dbReference type="Pfam" id="PF13370">
    <property type="entry name" value="Fer4_13"/>
    <property type="match status" value="1"/>
</dbReference>
<dbReference type="Gene3D" id="3.30.70.20">
    <property type="match status" value="1"/>
</dbReference>
<keyword evidence="3" id="KW-0479">Metal-binding</keyword>
<dbReference type="InterPro" id="IPR051269">
    <property type="entry name" value="Fe-S_cluster_ET"/>
</dbReference>
<keyword evidence="2" id="KW-0813">Transport</keyword>